<sequence>EKQKLMISFTSKLMAYLEELLPGLTPEVFRTHNASLALETMLSEEMGDADVNQKYQATKKAAIVCNLLCAISKSPQLEKLEEVLKELETGSGGEKARNLNPKAWRKKIQQTNLKINQMERQMHFEFHTKVLNESLIEKFPWVMKGESEFKY</sequence>
<feature type="non-terminal residue" evidence="2">
    <location>
        <position position="1"/>
    </location>
</feature>
<organism evidence="2 3">
    <name type="scientific">Thlaspi arvense</name>
    <name type="common">Field penny-cress</name>
    <dbReference type="NCBI Taxonomy" id="13288"/>
    <lineage>
        <taxon>Eukaryota</taxon>
        <taxon>Viridiplantae</taxon>
        <taxon>Streptophyta</taxon>
        <taxon>Embryophyta</taxon>
        <taxon>Tracheophyta</taxon>
        <taxon>Spermatophyta</taxon>
        <taxon>Magnoliopsida</taxon>
        <taxon>eudicotyledons</taxon>
        <taxon>Gunneridae</taxon>
        <taxon>Pentapetalae</taxon>
        <taxon>rosids</taxon>
        <taxon>malvids</taxon>
        <taxon>Brassicales</taxon>
        <taxon>Brassicaceae</taxon>
        <taxon>Thlaspideae</taxon>
        <taxon>Thlaspi</taxon>
    </lineage>
</organism>
<dbReference type="InterPro" id="IPR014711">
    <property type="entry name" value="TopoI_cat_a-hlx-sub_euk"/>
</dbReference>
<dbReference type="GO" id="GO:0007059">
    <property type="term" value="P:chromosome segregation"/>
    <property type="evidence" value="ECO:0007669"/>
    <property type="project" value="TreeGrafter"/>
</dbReference>
<dbReference type="Gene3D" id="3.90.15.10">
    <property type="entry name" value="Topoisomerase I, Chain A, domain 3"/>
    <property type="match status" value="1"/>
</dbReference>
<dbReference type="EMBL" id="OU466862">
    <property type="protein sequence ID" value="CAH2069852.1"/>
    <property type="molecule type" value="Genomic_DNA"/>
</dbReference>
<dbReference type="AlphaFoldDB" id="A0AAU9SN24"/>
<dbReference type="GO" id="GO:0003677">
    <property type="term" value="F:DNA binding"/>
    <property type="evidence" value="ECO:0007669"/>
    <property type="project" value="InterPro"/>
</dbReference>
<proteinExistence type="predicted"/>
<dbReference type="PANTHER" id="PTHR10290:SF16">
    <property type="entry name" value="DNA TOPOISOMERASE 1 ALPHA"/>
    <property type="match status" value="1"/>
</dbReference>
<dbReference type="GO" id="GO:0003917">
    <property type="term" value="F:DNA topoisomerase type I (single strand cut, ATP-independent) activity"/>
    <property type="evidence" value="ECO:0007669"/>
    <property type="project" value="InterPro"/>
</dbReference>
<dbReference type="GO" id="GO:0006260">
    <property type="term" value="P:DNA replication"/>
    <property type="evidence" value="ECO:0007669"/>
    <property type="project" value="TreeGrafter"/>
</dbReference>
<dbReference type="GO" id="GO:0006265">
    <property type="term" value="P:DNA topological change"/>
    <property type="evidence" value="ECO:0007669"/>
    <property type="project" value="InterPro"/>
</dbReference>
<accession>A0AAU9SN24</accession>
<dbReference type="GO" id="GO:0005730">
    <property type="term" value="C:nucleolus"/>
    <property type="evidence" value="ECO:0007669"/>
    <property type="project" value="TreeGrafter"/>
</dbReference>
<dbReference type="SUPFAM" id="SSF56349">
    <property type="entry name" value="DNA breaking-rejoining enzymes"/>
    <property type="match status" value="1"/>
</dbReference>
<gene>
    <name evidence="2" type="ORF">TAV2_LOCUS18688</name>
</gene>
<dbReference type="InterPro" id="IPR011010">
    <property type="entry name" value="DNA_brk_join_enz"/>
</dbReference>
<evidence type="ECO:0000259" key="1">
    <source>
        <dbReference type="Pfam" id="PF01028"/>
    </source>
</evidence>
<keyword evidence="3" id="KW-1185">Reference proteome</keyword>
<evidence type="ECO:0000313" key="3">
    <source>
        <dbReference type="Proteomes" id="UP000836841"/>
    </source>
</evidence>
<dbReference type="InterPro" id="IPR013500">
    <property type="entry name" value="TopoI_cat_euk"/>
</dbReference>
<evidence type="ECO:0000313" key="2">
    <source>
        <dbReference type="EMBL" id="CAH2069852.1"/>
    </source>
</evidence>
<feature type="domain" description="DNA topoisomerase I catalytic core eukaryotic-type" evidence="1">
    <location>
        <begin position="10"/>
        <end position="87"/>
    </location>
</feature>
<dbReference type="InterPro" id="IPR051062">
    <property type="entry name" value="Topoisomerase_IB"/>
</dbReference>
<dbReference type="Proteomes" id="UP000836841">
    <property type="component" value="Chromosome 6"/>
</dbReference>
<name>A0AAU9SN24_THLAR</name>
<dbReference type="PANTHER" id="PTHR10290">
    <property type="entry name" value="DNA TOPOISOMERASE I"/>
    <property type="match status" value="1"/>
</dbReference>
<protein>
    <recommendedName>
        <fullName evidence="1">DNA topoisomerase I catalytic core eukaryotic-type domain-containing protein</fullName>
    </recommendedName>
</protein>
<dbReference type="Pfam" id="PF01028">
    <property type="entry name" value="Topoisom_I"/>
    <property type="match status" value="1"/>
</dbReference>
<reference evidence="2 3" key="1">
    <citation type="submission" date="2022-03" db="EMBL/GenBank/DDBJ databases">
        <authorList>
            <person name="Nunn A."/>
            <person name="Chopra R."/>
            <person name="Nunn A."/>
            <person name="Contreras Garrido A."/>
        </authorList>
    </citation>
    <scope>NUCLEOTIDE SEQUENCE [LARGE SCALE GENOMIC DNA]</scope>
</reference>